<organism evidence="8 9">
    <name type="scientific">Vandammella animalimorsus</name>
    <dbReference type="NCBI Taxonomy" id="2029117"/>
    <lineage>
        <taxon>Bacteria</taxon>
        <taxon>Pseudomonadati</taxon>
        <taxon>Pseudomonadota</taxon>
        <taxon>Betaproteobacteria</taxon>
        <taxon>Burkholderiales</taxon>
        <taxon>Comamonadaceae</taxon>
        <taxon>Vandammella</taxon>
    </lineage>
</organism>
<name>A0A2A2A8C0_9BURK</name>
<dbReference type="GO" id="GO:0005524">
    <property type="term" value="F:ATP binding"/>
    <property type="evidence" value="ECO:0007669"/>
    <property type="project" value="UniProtKB-KW"/>
</dbReference>
<dbReference type="PROSITE" id="PS00211">
    <property type="entry name" value="ABC_TRANSPORTER_1"/>
    <property type="match status" value="1"/>
</dbReference>
<dbReference type="GO" id="GO:0015658">
    <property type="term" value="F:branched-chain amino acid transmembrane transporter activity"/>
    <property type="evidence" value="ECO:0007669"/>
    <property type="project" value="TreeGrafter"/>
</dbReference>
<dbReference type="GO" id="GO:0015807">
    <property type="term" value="P:L-amino acid transport"/>
    <property type="evidence" value="ECO:0007669"/>
    <property type="project" value="TreeGrafter"/>
</dbReference>
<keyword evidence="5 8" id="KW-0067">ATP-binding</keyword>
<dbReference type="Proteomes" id="UP000217999">
    <property type="component" value="Unassembled WGS sequence"/>
</dbReference>
<evidence type="ECO:0000256" key="2">
    <source>
        <dbReference type="ARBA" id="ARBA00022448"/>
    </source>
</evidence>
<evidence type="ECO:0000259" key="7">
    <source>
        <dbReference type="PROSITE" id="PS50893"/>
    </source>
</evidence>
<evidence type="ECO:0000256" key="4">
    <source>
        <dbReference type="ARBA" id="ARBA00022741"/>
    </source>
</evidence>
<dbReference type="PANTHER" id="PTHR43820">
    <property type="entry name" value="HIGH-AFFINITY BRANCHED-CHAIN AMINO ACID TRANSPORT ATP-BINDING PROTEIN LIVF"/>
    <property type="match status" value="1"/>
</dbReference>
<comment type="caution">
    <text evidence="8">The sequence shown here is derived from an EMBL/GenBank/DDBJ whole genome shotgun (WGS) entry which is preliminary data.</text>
</comment>
<dbReference type="InterPro" id="IPR052156">
    <property type="entry name" value="BCAA_Transport_ATP-bd_LivF"/>
</dbReference>
<dbReference type="EMBL" id="NSJF01000003">
    <property type="protein sequence ID" value="PAT34780.1"/>
    <property type="molecule type" value="Genomic_DNA"/>
</dbReference>
<dbReference type="PANTHER" id="PTHR43820:SF2">
    <property type="entry name" value="ABC TRANSPORTER ATP-BINDING PROTEIN"/>
    <property type="match status" value="1"/>
</dbReference>
<proteinExistence type="inferred from homology"/>
<dbReference type="RefSeq" id="WP_095549827.1">
    <property type="nucleotide sequence ID" value="NZ_NSJF01000003.1"/>
</dbReference>
<keyword evidence="3" id="KW-1003">Cell membrane</keyword>
<gene>
    <name evidence="8" type="ORF">CK620_07885</name>
</gene>
<dbReference type="InterPro" id="IPR027417">
    <property type="entry name" value="P-loop_NTPase"/>
</dbReference>
<feature type="domain" description="ABC transporter" evidence="7">
    <location>
        <begin position="2"/>
        <end position="232"/>
    </location>
</feature>
<dbReference type="AlphaFoldDB" id="A0A2A2A8C0"/>
<dbReference type="InterPro" id="IPR003439">
    <property type="entry name" value="ABC_transporter-like_ATP-bd"/>
</dbReference>
<dbReference type="PROSITE" id="PS50893">
    <property type="entry name" value="ABC_TRANSPORTER_2"/>
    <property type="match status" value="1"/>
</dbReference>
<evidence type="ECO:0000313" key="8">
    <source>
        <dbReference type="EMBL" id="PAT34780.1"/>
    </source>
</evidence>
<dbReference type="InterPro" id="IPR003593">
    <property type="entry name" value="AAA+_ATPase"/>
</dbReference>
<protein>
    <submittedName>
        <fullName evidence="8">ABC transporter ATP-binding protein</fullName>
    </submittedName>
</protein>
<evidence type="ECO:0000256" key="5">
    <source>
        <dbReference type="ARBA" id="ARBA00022840"/>
    </source>
</evidence>
<dbReference type="CDD" id="cd03224">
    <property type="entry name" value="ABC_TM1139_LivF_branched"/>
    <property type="match status" value="1"/>
</dbReference>
<evidence type="ECO:0000256" key="6">
    <source>
        <dbReference type="ARBA" id="ARBA00022970"/>
    </source>
</evidence>
<reference evidence="8 9" key="1">
    <citation type="submission" date="2017-08" db="EMBL/GenBank/DDBJ databases">
        <title>WGS of Clinical strains of the CDC Group NO-1 linked to zoonotic infections in humans.</title>
        <authorList>
            <person name="Bernier A.-M."/>
            <person name="Bernard K."/>
        </authorList>
    </citation>
    <scope>NUCLEOTIDE SEQUENCE [LARGE SCALE GENOMIC DNA]</scope>
    <source>
        <strain evidence="8 9">NML03-0146</strain>
    </source>
</reference>
<dbReference type="Gene3D" id="3.40.50.300">
    <property type="entry name" value="P-loop containing nucleotide triphosphate hydrolases"/>
    <property type="match status" value="1"/>
</dbReference>
<keyword evidence="6" id="KW-0029">Amino-acid transport</keyword>
<evidence type="ECO:0000313" key="9">
    <source>
        <dbReference type="Proteomes" id="UP000217999"/>
    </source>
</evidence>
<dbReference type="SUPFAM" id="SSF52540">
    <property type="entry name" value="P-loop containing nucleoside triphosphate hydrolases"/>
    <property type="match status" value="1"/>
</dbReference>
<dbReference type="SMART" id="SM00382">
    <property type="entry name" value="AAA"/>
    <property type="match status" value="1"/>
</dbReference>
<sequence>MLIVEGLTGGYGQSQVLLGMDFQAQQGQAISLIGRNGMGKTTTVHTLMGLLPARGGRIVLRDRPLNGLAPHAIARLGMGLVPEGRRVFGSLSVQENLLATARSHAGRRDWTLERVMALFPRLHERRSQSAKTLSGGEQQMLAIGRALMTNPCLMLLDEATEGLAPLIRQEIWHCLGALKQEGMTIIVVDKNLAEMAALVDVHHIVEKGRVVWSGTPDELSQDQTMAQRYLGI</sequence>
<dbReference type="Pfam" id="PF00005">
    <property type="entry name" value="ABC_tran"/>
    <property type="match status" value="1"/>
</dbReference>
<evidence type="ECO:0000256" key="3">
    <source>
        <dbReference type="ARBA" id="ARBA00022475"/>
    </source>
</evidence>
<comment type="similarity">
    <text evidence="1">Belongs to the ABC transporter superfamily.</text>
</comment>
<evidence type="ECO:0000256" key="1">
    <source>
        <dbReference type="ARBA" id="ARBA00005417"/>
    </source>
</evidence>
<keyword evidence="4" id="KW-0547">Nucleotide-binding</keyword>
<dbReference type="InterPro" id="IPR017871">
    <property type="entry name" value="ABC_transporter-like_CS"/>
</dbReference>
<accession>A0A2A2A8C0</accession>
<keyword evidence="2" id="KW-0813">Transport</keyword>
<dbReference type="GO" id="GO:0016887">
    <property type="term" value="F:ATP hydrolysis activity"/>
    <property type="evidence" value="ECO:0007669"/>
    <property type="project" value="InterPro"/>
</dbReference>
<keyword evidence="3" id="KW-0472">Membrane</keyword>